<organism evidence="2 3">
    <name type="scientific">Candidatus Roizmanbacteria bacterium RIFCSPHIGHO2_02_FULL_38_11</name>
    <dbReference type="NCBI Taxonomy" id="1802039"/>
    <lineage>
        <taxon>Bacteria</taxon>
        <taxon>Candidatus Roizmaniibacteriota</taxon>
    </lineage>
</organism>
<keyword evidence="1" id="KW-0472">Membrane</keyword>
<gene>
    <name evidence="2" type="ORF">A3C25_00750</name>
</gene>
<name>A0A1F7GX98_9BACT</name>
<dbReference type="Pfam" id="PF06210">
    <property type="entry name" value="DUF1003"/>
    <property type="match status" value="1"/>
</dbReference>
<evidence type="ECO:0000313" key="3">
    <source>
        <dbReference type="Proteomes" id="UP000177913"/>
    </source>
</evidence>
<protein>
    <recommendedName>
        <fullName evidence="4">DUF1003 domain-containing protein</fullName>
    </recommendedName>
</protein>
<sequence>MAMTTSDFTSRHVIRSLKAKYKARRRPAEKIADWLTFHFGSTTFLFFNVVFFIFWLFINTGNFPFIQPFDPYPFGLLTTIVSLEAIVLSIFVLISQNRASKIDDLREEIDLQIDIITESEVTKLMKLVTLYLQKNGVDLSQDKELEEMLKPINESKIEKSLEKQV</sequence>
<reference evidence="2 3" key="1">
    <citation type="journal article" date="2016" name="Nat. Commun.">
        <title>Thousands of microbial genomes shed light on interconnected biogeochemical processes in an aquifer system.</title>
        <authorList>
            <person name="Anantharaman K."/>
            <person name="Brown C.T."/>
            <person name="Hug L.A."/>
            <person name="Sharon I."/>
            <person name="Castelle C.J."/>
            <person name="Probst A.J."/>
            <person name="Thomas B.C."/>
            <person name="Singh A."/>
            <person name="Wilkins M.J."/>
            <person name="Karaoz U."/>
            <person name="Brodie E.L."/>
            <person name="Williams K.H."/>
            <person name="Hubbard S.S."/>
            <person name="Banfield J.F."/>
        </authorList>
    </citation>
    <scope>NUCLEOTIDE SEQUENCE [LARGE SCALE GENOMIC DNA]</scope>
</reference>
<dbReference type="EMBL" id="MFZO01000044">
    <property type="protein sequence ID" value="OGK23629.1"/>
    <property type="molecule type" value="Genomic_DNA"/>
</dbReference>
<keyword evidence="1" id="KW-1133">Transmembrane helix</keyword>
<proteinExistence type="predicted"/>
<evidence type="ECO:0000313" key="2">
    <source>
        <dbReference type="EMBL" id="OGK23629.1"/>
    </source>
</evidence>
<evidence type="ECO:0000256" key="1">
    <source>
        <dbReference type="SAM" id="Phobius"/>
    </source>
</evidence>
<keyword evidence="1" id="KW-0812">Transmembrane</keyword>
<comment type="caution">
    <text evidence="2">The sequence shown here is derived from an EMBL/GenBank/DDBJ whole genome shotgun (WGS) entry which is preliminary data.</text>
</comment>
<dbReference type="InterPro" id="IPR010406">
    <property type="entry name" value="DUF1003"/>
</dbReference>
<dbReference type="AlphaFoldDB" id="A0A1F7GX98"/>
<dbReference type="PANTHER" id="PTHR41386:SF1">
    <property type="entry name" value="MEMBRANE PROTEIN"/>
    <property type="match status" value="1"/>
</dbReference>
<dbReference type="PANTHER" id="PTHR41386">
    <property type="entry name" value="INTEGRAL MEMBRANE PROTEIN-RELATED"/>
    <property type="match status" value="1"/>
</dbReference>
<feature type="transmembrane region" description="Helical" evidence="1">
    <location>
        <begin position="34"/>
        <end position="58"/>
    </location>
</feature>
<evidence type="ECO:0008006" key="4">
    <source>
        <dbReference type="Google" id="ProtNLM"/>
    </source>
</evidence>
<feature type="transmembrane region" description="Helical" evidence="1">
    <location>
        <begin position="74"/>
        <end position="94"/>
    </location>
</feature>
<dbReference type="Proteomes" id="UP000177913">
    <property type="component" value="Unassembled WGS sequence"/>
</dbReference>
<accession>A0A1F7GX98</accession>